<dbReference type="SUPFAM" id="SSF159121">
    <property type="entry name" value="BC4932-like"/>
    <property type="match status" value="1"/>
</dbReference>
<protein>
    <submittedName>
        <fullName evidence="1">Ferrichrome ABC transporter permease</fullName>
    </submittedName>
</protein>
<proteinExistence type="predicted"/>
<evidence type="ECO:0000313" key="1">
    <source>
        <dbReference type="EMBL" id="KEK18040.1"/>
    </source>
</evidence>
<dbReference type="eggNOG" id="COG5294">
    <property type="taxonomic scope" value="Bacteria"/>
</dbReference>
<dbReference type="AlphaFoldDB" id="A0A073JUR4"/>
<dbReference type="NCBIfam" id="TIGR01655">
    <property type="entry name" value="yxeA_fam"/>
    <property type="match status" value="1"/>
</dbReference>
<comment type="caution">
    <text evidence="1">The sequence shown here is derived from an EMBL/GenBank/DDBJ whole genome shotgun (WGS) entry which is preliminary data.</text>
</comment>
<dbReference type="Gene3D" id="2.40.50.480">
    <property type="match status" value="1"/>
</dbReference>
<dbReference type="InterPro" id="IPR006542">
    <property type="entry name" value="DUF1093"/>
</dbReference>
<dbReference type="STRING" id="574376.BAMA_07600"/>
<keyword evidence="2" id="KW-1185">Reference proteome</keyword>
<dbReference type="EMBL" id="JOTN01000018">
    <property type="protein sequence ID" value="KEK18040.1"/>
    <property type="molecule type" value="Genomic_DNA"/>
</dbReference>
<name>A0A073JUR4_9BACI</name>
<dbReference type="RefSeq" id="WP_034641943.1">
    <property type="nucleotide sequence ID" value="NZ_CBCSJC010000018.1"/>
</dbReference>
<dbReference type="InterPro" id="IPR036166">
    <property type="entry name" value="YxeA-like_sf"/>
</dbReference>
<accession>A0A073JUR4</accession>
<dbReference type="PANTHER" id="PTHR36433:SF2">
    <property type="entry name" value="YXEA FAMILY PROTEIN"/>
    <property type="match status" value="1"/>
</dbReference>
<dbReference type="PANTHER" id="PTHR36433">
    <property type="entry name" value="HYPOTHETICAL CYTOSOLIC PROTEIN"/>
    <property type="match status" value="1"/>
</dbReference>
<gene>
    <name evidence="1" type="ORF">BAMA_07600</name>
</gene>
<sequence>MEWEVVRKRLLTIVIVVSGIIVLLLPTELGPYIDKYNPFYKTKSYYTLVNDVGYHVGDGWYEYEFVAYDEEGREKKITKTIKQMLKRNEPLKIVAKGRYGEALVSIEKEDIPIKARGFLRER</sequence>
<dbReference type="Pfam" id="PF06486">
    <property type="entry name" value="DUF1093"/>
    <property type="match status" value="1"/>
</dbReference>
<reference evidence="1 2" key="1">
    <citation type="submission" date="2014-06" db="EMBL/GenBank/DDBJ databases">
        <title>Draft genome sequence of Bacillus manliponensis JCM 15802 (MCCC 1A00708).</title>
        <authorList>
            <person name="Lai Q."/>
            <person name="Liu Y."/>
            <person name="Shao Z."/>
        </authorList>
    </citation>
    <scope>NUCLEOTIDE SEQUENCE [LARGE SCALE GENOMIC DNA]</scope>
    <source>
        <strain evidence="1 2">JCM 15802</strain>
    </source>
</reference>
<evidence type="ECO:0000313" key="2">
    <source>
        <dbReference type="Proteomes" id="UP000027822"/>
    </source>
</evidence>
<dbReference type="Proteomes" id="UP000027822">
    <property type="component" value="Unassembled WGS sequence"/>
</dbReference>
<organism evidence="1 2">
    <name type="scientific">Bacillus manliponensis</name>
    <dbReference type="NCBI Taxonomy" id="574376"/>
    <lineage>
        <taxon>Bacteria</taxon>
        <taxon>Bacillati</taxon>
        <taxon>Bacillota</taxon>
        <taxon>Bacilli</taxon>
        <taxon>Bacillales</taxon>
        <taxon>Bacillaceae</taxon>
        <taxon>Bacillus</taxon>
        <taxon>Bacillus cereus group</taxon>
    </lineage>
</organism>